<dbReference type="InterPro" id="IPR035906">
    <property type="entry name" value="MetI-like_sf"/>
</dbReference>
<evidence type="ECO:0000313" key="12">
    <source>
        <dbReference type="Proteomes" id="UP000239237"/>
    </source>
</evidence>
<keyword evidence="3 7" id="KW-0812">Transmembrane</keyword>
<dbReference type="Gene3D" id="1.10.3720.10">
    <property type="entry name" value="MetI-like"/>
    <property type="match status" value="1"/>
</dbReference>
<dbReference type="KEGG" id="lsu:A6B45_01785"/>
<dbReference type="InterPro" id="IPR043429">
    <property type="entry name" value="ArtM/GltK/GlnP/TcyL/YhdX-like"/>
</dbReference>
<sequence>MSFDIGFIFQVVVKLIPYIPITIYMAFVSLIIGGLLGLVIALVRHYKVPVLSQLFTIMITILKGVPLILVFLLIFMVTSQNFNRVAKALGWHMHYGDLPMSLLAIIGLSLMAMVGLSEAFRGAFESVKTVQFDAARSLGMTNLQTIRRVLIPQAFPVALPMIINMLINLIKGTAIASLISVVEIFSTATQAASSNYKYFEAYIAAAIIYWLMTIVIERAAVLLEGRMDKKTRRA</sequence>
<dbReference type="EMBL" id="OKQU01000001">
    <property type="protein sequence ID" value="SPE07432.1"/>
    <property type="molecule type" value="Genomic_DNA"/>
</dbReference>
<dbReference type="GO" id="GO:0015184">
    <property type="term" value="F:L-cystine transmembrane transporter activity"/>
    <property type="evidence" value="ECO:0007669"/>
    <property type="project" value="TreeGrafter"/>
</dbReference>
<accession>A0A2N9KA29</accession>
<feature type="domain" description="ABC transmembrane type-1" evidence="8">
    <location>
        <begin position="19"/>
        <end position="220"/>
    </location>
</feature>
<feature type="transmembrane region" description="Helical" evidence="7">
    <location>
        <begin position="55"/>
        <end position="78"/>
    </location>
</feature>
<evidence type="ECO:0000313" key="10">
    <source>
        <dbReference type="EMBL" id="SPE07432.1"/>
    </source>
</evidence>
<reference evidence="9 12" key="2">
    <citation type="submission" date="2018-02" db="EMBL/GenBank/DDBJ databases">
        <authorList>
            <person name="Rodrigo-Torres L."/>
            <person name="Arahal R. D."/>
            <person name="Lucena T."/>
        </authorList>
    </citation>
    <scope>NUCLEOTIDE SEQUENCE [LARGE SCALE GENOMIC DNA]</scope>
    <source>
        <strain evidence="9 12">CECT 8486</strain>
    </source>
</reference>
<keyword evidence="5 7" id="KW-1133">Transmembrane helix</keyword>
<keyword evidence="2 7" id="KW-0813">Transport</keyword>
<feature type="transmembrane region" description="Helical" evidence="7">
    <location>
        <begin position="201"/>
        <end position="223"/>
    </location>
</feature>
<evidence type="ECO:0000259" key="8">
    <source>
        <dbReference type="PROSITE" id="PS50928"/>
    </source>
</evidence>
<evidence type="ECO:0000256" key="7">
    <source>
        <dbReference type="RuleBase" id="RU363032"/>
    </source>
</evidence>
<dbReference type="Proteomes" id="UP000237923">
    <property type="component" value="Unassembled WGS sequence"/>
</dbReference>
<feature type="transmembrane region" description="Helical" evidence="7">
    <location>
        <begin position="98"/>
        <end position="116"/>
    </location>
</feature>
<evidence type="ECO:0000256" key="4">
    <source>
        <dbReference type="ARBA" id="ARBA00022970"/>
    </source>
</evidence>
<evidence type="ECO:0000256" key="3">
    <source>
        <dbReference type="ARBA" id="ARBA00022692"/>
    </source>
</evidence>
<organism evidence="10 11">
    <name type="scientific">Leuconostoc suionicum</name>
    <dbReference type="NCBI Taxonomy" id="1511761"/>
    <lineage>
        <taxon>Bacteria</taxon>
        <taxon>Bacillati</taxon>
        <taxon>Bacillota</taxon>
        <taxon>Bacilli</taxon>
        <taxon>Lactobacillales</taxon>
        <taxon>Lactobacillaceae</taxon>
        <taxon>Leuconostoc</taxon>
    </lineage>
</organism>
<evidence type="ECO:0000313" key="9">
    <source>
        <dbReference type="EMBL" id="SPD92153.1"/>
    </source>
</evidence>
<evidence type="ECO:0000256" key="1">
    <source>
        <dbReference type="ARBA" id="ARBA00004141"/>
    </source>
</evidence>
<protein>
    <submittedName>
        <fullName evidence="10">L-cystine transport system permease protein TcyM</fullName>
    </submittedName>
</protein>
<reference evidence="10 11" key="1">
    <citation type="submission" date="2018-02" db="EMBL/GenBank/DDBJ databases">
        <authorList>
            <person name="Cohen D.B."/>
            <person name="Kent A.D."/>
        </authorList>
    </citation>
    <scope>NUCLEOTIDE SEQUENCE [LARGE SCALE GENOMIC DNA]</scope>
    <source>
        <strain evidence="10 11">CECT 9216</strain>
    </source>
</reference>
<keyword evidence="4" id="KW-0029">Amino-acid transport</keyword>
<dbReference type="PANTHER" id="PTHR30614:SF0">
    <property type="entry name" value="L-CYSTINE TRANSPORT SYSTEM PERMEASE PROTEIN TCYL"/>
    <property type="match status" value="1"/>
</dbReference>
<dbReference type="AlphaFoldDB" id="A0A2N9KA29"/>
<dbReference type="RefSeq" id="WP_025267755.1">
    <property type="nucleotide sequence ID" value="NZ_CAURUR010000001.1"/>
</dbReference>
<keyword evidence="6 7" id="KW-0472">Membrane</keyword>
<gene>
    <name evidence="10" type="primary">tcyM</name>
    <name evidence="9" type="ORF">LES8486_01161</name>
    <name evidence="10" type="ORF">LES9216_01308</name>
</gene>
<name>A0A2N9KA29_9LACO</name>
<dbReference type="PANTHER" id="PTHR30614">
    <property type="entry name" value="MEMBRANE COMPONENT OF AMINO ACID ABC TRANSPORTER"/>
    <property type="match status" value="1"/>
</dbReference>
<dbReference type="SUPFAM" id="SSF161098">
    <property type="entry name" value="MetI-like"/>
    <property type="match status" value="1"/>
</dbReference>
<dbReference type="GeneID" id="99673500"/>
<dbReference type="InterPro" id="IPR000515">
    <property type="entry name" value="MetI-like"/>
</dbReference>
<comment type="similarity">
    <text evidence="7">Belongs to the binding-protein-dependent transport system permease family.</text>
</comment>
<evidence type="ECO:0000256" key="6">
    <source>
        <dbReference type="ARBA" id="ARBA00023136"/>
    </source>
</evidence>
<evidence type="ECO:0000256" key="5">
    <source>
        <dbReference type="ARBA" id="ARBA00022989"/>
    </source>
</evidence>
<evidence type="ECO:0000313" key="11">
    <source>
        <dbReference type="Proteomes" id="UP000237923"/>
    </source>
</evidence>
<dbReference type="PROSITE" id="PS50928">
    <property type="entry name" value="ABC_TM1"/>
    <property type="match status" value="1"/>
</dbReference>
<dbReference type="Proteomes" id="UP000239237">
    <property type="component" value="Unassembled WGS sequence"/>
</dbReference>
<dbReference type="EMBL" id="OKQR01000001">
    <property type="protein sequence ID" value="SPD92153.1"/>
    <property type="molecule type" value="Genomic_DNA"/>
</dbReference>
<evidence type="ECO:0000256" key="2">
    <source>
        <dbReference type="ARBA" id="ARBA00022448"/>
    </source>
</evidence>
<dbReference type="CDD" id="cd06261">
    <property type="entry name" value="TM_PBP2"/>
    <property type="match status" value="1"/>
</dbReference>
<dbReference type="GO" id="GO:0005886">
    <property type="term" value="C:plasma membrane"/>
    <property type="evidence" value="ECO:0007669"/>
    <property type="project" value="UniProtKB-SubCell"/>
</dbReference>
<feature type="transmembrane region" description="Helical" evidence="7">
    <location>
        <begin position="157"/>
        <end position="181"/>
    </location>
</feature>
<feature type="transmembrane region" description="Helical" evidence="7">
    <location>
        <begin position="21"/>
        <end position="43"/>
    </location>
</feature>
<keyword evidence="12" id="KW-1185">Reference proteome</keyword>
<dbReference type="Pfam" id="PF00528">
    <property type="entry name" value="BPD_transp_1"/>
    <property type="match status" value="1"/>
</dbReference>
<proteinExistence type="inferred from homology"/>
<comment type="subcellular location">
    <subcellularLocation>
        <location evidence="7">Cell membrane</location>
        <topology evidence="7">Multi-pass membrane protein</topology>
    </subcellularLocation>
    <subcellularLocation>
        <location evidence="1">Membrane</location>
        <topology evidence="1">Multi-pass membrane protein</topology>
    </subcellularLocation>
</comment>